<dbReference type="SUPFAM" id="SSF57196">
    <property type="entry name" value="EGF/Laminin"/>
    <property type="match status" value="1"/>
</dbReference>
<feature type="domain" description="EGF-like" evidence="3">
    <location>
        <begin position="69"/>
        <end position="106"/>
    </location>
</feature>
<dbReference type="InterPro" id="IPR000742">
    <property type="entry name" value="EGF"/>
</dbReference>
<comment type="caution">
    <text evidence="1">Lacks conserved residue(s) required for the propagation of feature annotation.</text>
</comment>
<evidence type="ECO:0000256" key="2">
    <source>
        <dbReference type="SAM" id="SignalP"/>
    </source>
</evidence>
<keyword evidence="2" id="KW-0732">Signal</keyword>
<protein>
    <recommendedName>
        <fullName evidence="3">EGF-like domain-containing protein</fullName>
    </recommendedName>
</protein>
<reference evidence="4 5" key="1">
    <citation type="submission" date="2019-07" db="EMBL/GenBank/DDBJ databases">
        <title>Draft genome assembly of a fouling barnacle, Amphibalanus amphitrite (Darwin, 1854): The first reference genome for Thecostraca.</title>
        <authorList>
            <person name="Kim W."/>
        </authorList>
    </citation>
    <scope>NUCLEOTIDE SEQUENCE [LARGE SCALE GENOMIC DNA]</scope>
    <source>
        <strain evidence="4">SNU_AA5</strain>
        <tissue evidence="4">Soma without cirri and trophi</tissue>
    </source>
</reference>
<dbReference type="AlphaFoldDB" id="A0A6A4WYE8"/>
<comment type="caution">
    <text evidence="4">The sequence shown here is derived from an EMBL/GenBank/DDBJ whole genome shotgun (WGS) entry which is preliminary data.</text>
</comment>
<dbReference type="OrthoDB" id="10046852at2759"/>
<feature type="signal peptide" evidence="2">
    <location>
        <begin position="1"/>
        <end position="21"/>
    </location>
</feature>
<evidence type="ECO:0000313" key="5">
    <source>
        <dbReference type="Proteomes" id="UP000440578"/>
    </source>
</evidence>
<evidence type="ECO:0000313" key="4">
    <source>
        <dbReference type="EMBL" id="KAF0308720.1"/>
    </source>
</evidence>
<dbReference type="PROSITE" id="PS50026">
    <property type="entry name" value="EGF_3"/>
    <property type="match status" value="1"/>
</dbReference>
<dbReference type="Proteomes" id="UP000440578">
    <property type="component" value="Unassembled WGS sequence"/>
</dbReference>
<dbReference type="EMBL" id="VIIS01000469">
    <property type="protein sequence ID" value="KAF0308720.1"/>
    <property type="molecule type" value="Genomic_DNA"/>
</dbReference>
<feature type="chain" id="PRO_5025525987" description="EGF-like domain-containing protein" evidence="2">
    <location>
        <begin position="22"/>
        <end position="131"/>
    </location>
</feature>
<name>A0A6A4WYE8_AMPAM</name>
<sequence length="131" mass="14695">MNLFFTAAALCLLYTAGSVYGRSQDCPSEEVVTGCFIRDGECACDSGCPPTIFPYRDEDACRRAVEVRNDDMCRARPCKNNGYCTQKRDGYKCFCHGTGHYGEHCELPCLRPARQRLVRDPDFPSECILMG</sequence>
<accession>A0A6A4WYE8</accession>
<keyword evidence="5" id="KW-1185">Reference proteome</keyword>
<organism evidence="4 5">
    <name type="scientific">Amphibalanus amphitrite</name>
    <name type="common">Striped barnacle</name>
    <name type="synonym">Balanus amphitrite</name>
    <dbReference type="NCBI Taxonomy" id="1232801"/>
    <lineage>
        <taxon>Eukaryota</taxon>
        <taxon>Metazoa</taxon>
        <taxon>Ecdysozoa</taxon>
        <taxon>Arthropoda</taxon>
        <taxon>Crustacea</taxon>
        <taxon>Multicrustacea</taxon>
        <taxon>Cirripedia</taxon>
        <taxon>Thoracica</taxon>
        <taxon>Thoracicalcarea</taxon>
        <taxon>Balanomorpha</taxon>
        <taxon>Balanoidea</taxon>
        <taxon>Balanidae</taxon>
        <taxon>Amphibalaninae</taxon>
        <taxon>Amphibalanus</taxon>
    </lineage>
</organism>
<proteinExistence type="predicted"/>
<gene>
    <name evidence="4" type="ORF">FJT64_020100</name>
</gene>
<evidence type="ECO:0000256" key="1">
    <source>
        <dbReference type="PROSITE-ProRule" id="PRU00076"/>
    </source>
</evidence>
<dbReference type="Gene3D" id="2.10.25.10">
    <property type="entry name" value="Laminin"/>
    <property type="match status" value="1"/>
</dbReference>
<evidence type="ECO:0000259" key="3">
    <source>
        <dbReference type="PROSITE" id="PS50026"/>
    </source>
</evidence>
<keyword evidence="1" id="KW-0245">EGF-like domain</keyword>